<evidence type="ECO:0000259" key="1">
    <source>
        <dbReference type="PROSITE" id="PS51819"/>
    </source>
</evidence>
<sequence>MSYNVNHIHLKSEDPKSTADWFVKAFNVEIISDTVRHFGDRFIVTKSENDITINISGVRDGEELGPANDDAHFGLEHFGLDTDDIEADIKRLVDIGAVHKEGPITMPNGMKIGFIAAPGGIRIELIEPHLM</sequence>
<reference evidence="2" key="1">
    <citation type="submission" date="2018-05" db="EMBL/GenBank/DDBJ databases">
        <authorList>
            <person name="Lanie J.A."/>
            <person name="Ng W.-L."/>
            <person name="Kazmierczak K.M."/>
            <person name="Andrzejewski T.M."/>
            <person name="Davidsen T.M."/>
            <person name="Wayne K.J."/>
            <person name="Tettelin H."/>
            <person name="Glass J.I."/>
            <person name="Rusch D."/>
            <person name="Podicherti R."/>
            <person name="Tsui H.-C.T."/>
            <person name="Winkler M.E."/>
        </authorList>
    </citation>
    <scope>NUCLEOTIDE SEQUENCE</scope>
</reference>
<dbReference type="Gene3D" id="3.10.180.10">
    <property type="entry name" value="2,3-Dihydroxybiphenyl 1,2-Dioxygenase, domain 1"/>
    <property type="match status" value="1"/>
</dbReference>
<dbReference type="InterPro" id="IPR004360">
    <property type="entry name" value="Glyas_Fos-R_dOase_dom"/>
</dbReference>
<feature type="domain" description="VOC" evidence="1">
    <location>
        <begin position="4"/>
        <end position="128"/>
    </location>
</feature>
<name>A0A382JW99_9ZZZZ</name>
<protein>
    <recommendedName>
        <fullName evidence="1">VOC domain-containing protein</fullName>
    </recommendedName>
</protein>
<dbReference type="InterPro" id="IPR029068">
    <property type="entry name" value="Glyas_Bleomycin-R_OHBP_Dase"/>
</dbReference>
<dbReference type="SUPFAM" id="SSF54593">
    <property type="entry name" value="Glyoxalase/Bleomycin resistance protein/Dihydroxybiphenyl dioxygenase"/>
    <property type="match status" value="1"/>
</dbReference>
<organism evidence="2">
    <name type="scientific">marine metagenome</name>
    <dbReference type="NCBI Taxonomy" id="408172"/>
    <lineage>
        <taxon>unclassified sequences</taxon>
        <taxon>metagenomes</taxon>
        <taxon>ecological metagenomes</taxon>
    </lineage>
</organism>
<dbReference type="InterPro" id="IPR037523">
    <property type="entry name" value="VOC_core"/>
</dbReference>
<dbReference type="EMBL" id="UINC01076046">
    <property type="protein sequence ID" value="SVC14831.1"/>
    <property type="molecule type" value="Genomic_DNA"/>
</dbReference>
<dbReference type="Pfam" id="PF00903">
    <property type="entry name" value="Glyoxalase"/>
    <property type="match status" value="1"/>
</dbReference>
<dbReference type="AlphaFoldDB" id="A0A382JW99"/>
<evidence type="ECO:0000313" key="2">
    <source>
        <dbReference type="EMBL" id="SVC14831.1"/>
    </source>
</evidence>
<accession>A0A382JW99</accession>
<dbReference type="PROSITE" id="PS51819">
    <property type="entry name" value="VOC"/>
    <property type="match status" value="1"/>
</dbReference>
<dbReference type="CDD" id="cd06587">
    <property type="entry name" value="VOC"/>
    <property type="match status" value="1"/>
</dbReference>
<gene>
    <name evidence="2" type="ORF">METZ01_LOCUS267685</name>
</gene>
<proteinExistence type="predicted"/>